<comment type="similarity">
    <text evidence="1 2">Belongs to the peptidase S10 family.</text>
</comment>
<evidence type="ECO:0000313" key="7">
    <source>
        <dbReference type="RefSeq" id="XP_013784603.1"/>
    </source>
</evidence>
<proteinExistence type="inferred from homology"/>
<dbReference type="RefSeq" id="XP_013784600.1">
    <property type="nucleotide sequence ID" value="XM_013929146.2"/>
</dbReference>
<keyword evidence="2" id="KW-0732">Signal</keyword>
<dbReference type="GeneID" id="106468706"/>
<dbReference type="RefSeq" id="XP_013784603.1">
    <property type="nucleotide sequence ID" value="XM_013929149.2"/>
</dbReference>
<dbReference type="Gene3D" id="3.40.50.1820">
    <property type="entry name" value="alpha/beta hydrolase"/>
    <property type="match status" value="1"/>
</dbReference>
<dbReference type="PROSITE" id="PS00131">
    <property type="entry name" value="CARBOXYPEPT_SER_SER"/>
    <property type="match status" value="1"/>
</dbReference>
<dbReference type="SUPFAM" id="SSF53474">
    <property type="entry name" value="alpha/beta-Hydrolases"/>
    <property type="match status" value="1"/>
</dbReference>
<dbReference type="InterPro" id="IPR029058">
    <property type="entry name" value="AB_hydrolase_fold"/>
</dbReference>
<organism evidence="3 7">
    <name type="scientific">Limulus polyphemus</name>
    <name type="common">Atlantic horseshoe crab</name>
    <dbReference type="NCBI Taxonomy" id="6850"/>
    <lineage>
        <taxon>Eukaryota</taxon>
        <taxon>Metazoa</taxon>
        <taxon>Ecdysozoa</taxon>
        <taxon>Arthropoda</taxon>
        <taxon>Chelicerata</taxon>
        <taxon>Merostomata</taxon>
        <taxon>Xiphosura</taxon>
        <taxon>Limulidae</taxon>
        <taxon>Limulus</taxon>
    </lineage>
</organism>
<accession>A0ABM1BLU7</accession>
<dbReference type="PANTHER" id="PTHR11802">
    <property type="entry name" value="SERINE PROTEASE FAMILY S10 SERINE CARBOXYPEPTIDASE"/>
    <property type="match status" value="1"/>
</dbReference>
<dbReference type="RefSeq" id="XP_022252778.1">
    <property type="nucleotide sequence ID" value="XM_022397070.1"/>
</dbReference>
<keyword evidence="2" id="KW-0378">Hydrolase</keyword>
<dbReference type="Pfam" id="PF00450">
    <property type="entry name" value="Peptidase_S10"/>
    <property type="match status" value="1"/>
</dbReference>
<evidence type="ECO:0000313" key="3">
    <source>
        <dbReference type="Proteomes" id="UP000694941"/>
    </source>
</evidence>
<dbReference type="EC" id="3.4.16.-" evidence="2"/>
<protein>
    <recommendedName>
        <fullName evidence="2">Carboxypeptidase</fullName>
        <ecNumber evidence="2">3.4.16.-</ecNumber>
    </recommendedName>
</protein>
<name>A0ABM1BLU7_LIMPO</name>
<keyword evidence="2" id="KW-0121">Carboxypeptidase</keyword>
<gene>
    <name evidence="4 5 6 7 8 9 10" type="primary">LOC106468706</name>
</gene>
<dbReference type="Proteomes" id="UP000694941">
    <property type="component" value="Unplaced"/>
</dbReference>
<dbReference type="InterPro" id="IPR033124">
    <property type="entry name" value="Ser_caboxypep_his_AS"/>
</dbReference>
<reference evidence="4 5" key="1">
    <citation type="submission" date="2025-05" db="UniProtKB">
        <authorList>
            <consortium name="RefSeq"/>
        </authorList>
    </citation>
    <scope>IDENTIFICATION</scope>
    <source>
        <tissue evidence="4 5">Muscle</tissue>
    </source>
</reference>
<evidence type="ECO:0000256" key="1">
    <source>
        <dbReference type="ARBA" id="ARBA00009431"/>
    </source>
</evidence>
<dbReference type="InterPro" id="IPR018202">
    <property type="entry name" value="Ser_caboxypep_ser_AS"/>
</dbReference>
<dbReference type="RefSeq" id="XP_022252776.1">
    <property type="nucleotide sequence ID" value="XM_022397068.1"/>
</dbReference>
<evidence type="ECO:0000313" key="9">
    <source>
        <dbReference type="RefSeq" id="XP_022252777.1"/>
    </source>
</evidence>
<evidence type="ECO:0000313" key="8">
    <source>
        <dbReference type="RefSeq" id="XP_022252776.1"/>
    </source>
</evidence>
<evidence type="ECO:0000313" key="10">
    <source>
        <dbReference type="RefSeq" id="XP_022252778.1"/>
    </source>
</evidence>
<dbReference type="RefSeq" id="XP_013784602.1">
    <property type="nucleotide sequence ID" value="XM_013929148.2"/>
</dbReference>
<dbReference type="RefSeq" id="XP_013784601.1">
    <property type="nucleotide sequence ID" value="XM_013929147.2"/>
</dbReference>
<keyword evidence="2" id="KW-0645">Protease</keyword>
<dbReference type="PROSITE" id="PS00560">
    <property type="entry name" value="CARBOXYPEPT_SER_HIS"/>
    <property type="match status" value="1"/>
</dbReference>
<evidence type="ECO:0000313" key="5">
    <source>
        <dbReference type="RefSeq" id="XP_013784601.1"/>
    </source>
</evidence>
<feature type="signal peptide" evidence="2">
    <location>
        <begin position="1"/>
        <end position="20"/>
    </location>
</feature>
<dbReference type="InterPro" id="IPR001563">
    <property type="entry name" value="Peptidase_S10"/>
</dbReference>
<dbReference type="RefSeq" id="XP_022252777.1">
    <property type="nucleotide sequence ID" value="XM_022397069.1"/>
</dbReference>
<dbReference type="PRINTS" id="PR00724">
    <property type="entry name" value="CRBOXYPTASEC"/>
</dbReference>
<feature type="chain" id="PRO_5044948478" description="Carboxypeptidase" evidence="2">
    <location>
        <begin position="21"/>
        <end position="456"/>
    </location>
</feature>
<sequence>MKEHLVLLVLGLSLIQNVYNSNPDEIHRLPGLIKPPNFKQYSGYLNATGEKMLHYWFVESQKSPTDDPVVLWMNGGPGCSSLDGLLNELGPFHVKEDGKTLYDNPYSWNKVANVIFLEAPAGVGFSFSKDGQYSTDDDQAAKDNYVALQHFFMKFPHLKKNDFYVAGESYGGIYVPTLSVKILSGPAKINLKGFAVGNGFLSRRYLGNSLVFFAYYHGLVGKELWNILIDNCCHGNVSEESCNFVDSKNLKCTKGVEEITKLVWSSGLNIYNLYEDCISSSDVKYSRSSVDQNTILKLLRRKPSYSTKSPPCVDSTNIEKWLNQPEVRSALHIPSFVQKWTICSNAVEAGYKNIYDTMKPQVLQLIKSGQVKGLVYNGDVDMACNFLGDEWFVDNLHLKIKGEFRNWKFGDQIAGFVKEFDNLTFVTIKGSGHMVPQDKPGPAFKMITNFLFNKPF</sequence>
<evidence type="ECO:0000256" key="2">
    <source>
        <dbReference type="RuleBase" id="RU361156"/>
    </source>
</evidence>
<evidence type="ECO:0000313" key="4">
    <source>
        <dbReference type="RefSeq" id="XP_013784600.1"/>
    </source>
</evidence>
<keyword evidence="3" id="KW-1185">Reference proteome</keyword>
<evidence type="ECO:0000313" key="6">
    <source>
        <dbReference type="RefSeq" id="XP_013784602.1"/>
    </source>
</evidence>
<dbReference type="PANTHER" id="PTHR11802:SF201">
    <property type="entry name" value="CARBOXYPEPTIDASE"/>
    <property type="match status" value="1"/>
</dbReference>